<dbReference type="Gene3D" id="1.20.5.4770">
    <property type="match status" value="1"/>
</dbReference>
<dbReference type="Gene3D" id="4.10.1110.10">
    <property type="entry name" value="AN1-like Zinc finger"/>
    <property type="match status" value="1"/>
</dbReference>
<dbReference type="InterPro" id="IPR050652">
    <property type="entry name" value="AN1_A20_ZnFinger"/>
</dbReference>
<comment type="function">
    <text evidence="1">May be involved in environmental stress response.</text>
</comment>
<evidence type="ECO:0000256" key="4">
    <source>
        <dbReference type="ARBA" id="ARBA00022833"/>
    </source>
</evidence>
<dbReference type="SMART" id="SM00259">
    <property type="entry name" value="ZnF_A20"/>
    <property type="match status" value="1"/>
</dbReference>
<keyword evidence="3 5" id="KW-0863">Zinc-finger</keyword>
<evidence type="ECO:0000259" key="8">
    <source>
        <dbReference type="PROSITE" id="PS51039"/>
    </source>
</evidence>
<feature type="compositionally biased region" description="Low complexity" evidence="6">
    <location>
        <begin position="94"/>
        <end position="111"/>
    </location>
</feature>
<evidence type="ECO:0000256" key="6">
    <source>
        <dbReference type="SAM" id="MobiDB-lite"/>
    </source>
</evidence>
<dbReference type="SMART" id="SM00154">
    <property type="entry name" value="ZnF_AN1"/>
    <property type="match status" value="1"/>
</dbReference>
<protein>
    <submittedName>
        <fullName evidence="9">Uncharacterized protein</fullName>
    </submittedName>
</protein>
<proteinExistence type="predicted"/>
<evidence type="ECO:0000313" key="9">
    <source>
        <dbReference type="EMBL" id="KAL3689828.1"/>
    </source>
</evidence>
<sequence>MAQESWKRDKEETGCQPPEGPVHCTNNCGFFGSAATMNLCSKCYRDLVLKQAKATSAKAAAEKAFLTTAPVTHSDFSSERTDHTARQTVETLAAVAPSASEPPSGGSTSAATAGDEQEPPRQQQTPNRCFSCKKRVGLTGFPCRCGNTFCSLHRYSDKHSCSFDYKTAGRDAIAKANPVRLFALVAQMAEIRPWLEGVVSRFCVPGDVLL</sequence>
<dbReference type="PROSITE" id="PS51039">
    <property type="entry name" value="ZF_AN1"/>
    <property type="match status" value="1"/>
</dbReference>
<accession>A0ABD3HEK1</accession>
<feature type="domain" description="A20-type" evidence="7">
    <location>
        <begin position="18"/>
        <end position="52"/>
    </location>
</feature>
<feature type="domain" description="AN1-type" evidence="8">
    <location>
        <begin position="123"/>
        <end position="169"/>
    </location>
</feature>
<dbReference type="Proteomes" id="UP001633002">
    <property type="component" value="Unassembled WGS sequence"/>
</dbReference>
<evidence type="ECO:0000313" key="10">
    <source>
        <dbReference type="Proteomes" id="UP001633002"/>
    </source>
</evidence>
<evidence type="ECO:0000256" key="3">
    <source>
        <dbReference type="ARBA" id="ARBA00022771"/>
    </source>
</evidence>
<keyword evidence="2" id="KW-0479">Metal-binding</keyword>
<gene>
    <name evidence="9" type="ORF">R1sor_016137</name>
</gene>
<dbReference type="InterPro" id="IPR000058">
    <property type="entry name" value="Znf_AN1"/>
</dbReference>
<dbReference type="Pfam" id="PF01428">
    <property type="entry name" value="zf-AN1"/>
    <property type="match status" value="1"/>
</dbReference>
<reference evidence="9 10" key="1">
    <citation type="submission" date="2024-09" db="EMBL/GenBank/DDBJ databases">
        <title>Chromosome-scale assembly of Riccia sorocarpa.</title>
        <authorList>
            <person name="Paukszto L."/>
        </authorList>
    </citation>
    <scope>NUCLEOTIDE SEQUENCE [LARGE SCALE GENOMIC DNA]</scope>
    <source>
        <strain evidence="9">LP-2024</strain>
        <tissue evidence="9">Aerial parts of the thallus</tissue>
    </source>
</reference>
<evidence type="ECO:0000256" key="2">
    <source>
        <dbReference type="ARBA" id="ARBA00022723"/>
    </source>
</evidence>
<dbReference type="PANTHER" id="PTHR10634:SF149">
    <property type="entry name" value="AN1-TYPE DOMAIN-CONTAINING PROTEIN-RELATED"/>
    <property type="match status" value="1"/>
</dbReference>
<dbReference type="GO" id="GO:0008270">
    <property type="term" value="F:zinc ion binding"/>
    <property type="evidence" value="ECO:0007669"/>
    <property type="project" value="UniProtKB-KW"/>
</dbReference>
<dbReference type="InterPro" id="IPR035896">
    <property type="entry name" value="AN1-like_Znf"/>
</dbReference>
<evidence type="ECO:0000259" key="7">
    <source>
        <dbReference type="PROSITE" id="PS51036"/>
    </source>
</evidence>
<evidence type="ECO:0000256" key="5">
    <source>
        <dbReference type="PROSITE-ProRule" id="PRU00449"/>
    </source>
</evidence>
<organism evidence="9 10">
    <name type="scientific">Riccia sorocarpa</name>
    <dbReference type="NCBI Taxonomy" id="122646"/>
    <lineage>
        <taxon>Eukaryota</taxon>
        <taxon>Viridiplantae</taxon>
        <taxon>Streptophyta</taxon>
        <taxon>Embryophyta</taxon>
        <taxon>Marchantiophyta</taxon>
        <taxon>Marchantiopsida</taxon>
        <taxon>Marchantiidae</taxon>
        <taxon>Marchantiales</taxon>
        <taxon>Ricciaceae</taxon>
        <taxon>Riccia</taxon>
    </lineage>
</organism>
<dbReference type="AlphaFoldDB" id="A0ABD3HEK1"/>
<dbReference type="InterPro" id="IPR002653">
    <property type="entry name" value="Znf_A20"/>
</dbReference>
<dbReference type="SUPFAM" id="SSF57716">
    <property type="entry name" value="Glucocorticoid receptor-like (DNA-binding domain)"/>
    <property type="match status" value="1"/>
</dbReference>
<evidence type="ECO:0000256" key="1">
    <source>
        <dbReference type="ARBA" id="ARBA00003732"/>
    </source>
</evidence>
<keyword evidence="10" id="KW-1185">Reference proteome</keyword>
<dbReference type="PROSITE" id="PS51036">
    <property type="entry name" value="ZF_A20"/>
    <property type="match status" value="1"/>
</dbReference>
<name>A0ABD3HEK1_9MARC</name>
<dbReference type="Pfam" id="PF01754">
    <property type="entry name" value="zf-A20"/>
    <property type="match status" value="1"/>
</dbReference>
<dbReference type="EMBL" id="JBJQOH010000004">
    <property type="protein sequence ID" value="KAL3689828.1"/>
    <property type="molecule type" value="Genomic_DNA"/>
</dbReference>
<feature type="region of interest" description="Disordered" evidence="6">
    <location>
        <begin position="94"/>
        <end position="126"/>
    </location>
</feature>
<dbReference type="PANTHER" id="PTHR10634">
    <property type="entry name" value="AN1-TYPE ZINC FINGER PROTEIN"/>
    <property type="match status" value="1"/>
</dbReference>
<keyword evidence="4" id="KW-0862">Zinc</keyword>
<dbReference type="SUPFAM" id="SSF118310">
    <property type="entry name" value="AN1-like Zinc finger"/>
    <property type="match status" value="1"/>
</dbReference>
<dbReference type="FunFam" id="4.10.1110.10:FF:000001">
    <property type="entry name" value="Zinc finger AN1-type containing 6"/>
    <property type="match status" value="1"/>
</dbReference>
<comment type="caution">
    <text evidence="9">The sequence shown here is derived from an EMBL/GenBank/DDBJ whole genome shotgun (WGS) entry which is preliminary data.</text>
</comment>